<sequence>MASPLNFLAIGLGAAIGAWLRWGLGLWLGSLHGFVQIGTLAANLLGGFLIGCALAFFADQPGLAPHWRLFIITGFLGGLTTFSSFSGESMTLLQRGDIGWALAHTALHVIGSLLCCMAGFALLRTLRG</sequence>
<dbReference type="HAMAP" id="MF_00454">
    <property type="entry name" value="FluC"/>
    <property type="match status" value="1"/>
</dbReference>
<keyword evidence="3" id="KW-0997">Cell inner membrane</keyword>
<evidence type="ECO:0000256" key="7">
    <source>
        <dbReference type="ARBA" id="ARBA00023065"/>
    </source>
</evidence>
<comment type="similarity">
    <text evidence="10 12">Belongs to the fluoride channel Fluc/FEX (TC 1.A.43) family.</text>
</comment>
<gene>
    <name evidence="12" type="primary">fluC</name>
    <name evidence="12" type="synonym">crcB</name>
    <name evidence="13" type="ORF">HD842_004629</name>
</gene>
<evidence type="ECO:0000313" key="13">
    <source>
        <dbReference type="EMBL" id="MBB6136451.1"/>
    </source>
</evidence>
<name>A0A7X0CGL4_9BURK</name>
<dbReference type="NCBIfam" id="NF010792">
    <property type="entry name" value="PRK14196.1"/>
    <property type="match status" value="1"/>
</dbReference>
<keyword evidence="14" id="KW-1185">Reference proteome</keyword>
<keyword evidence="12" id="KW-0479">Metal-binding</keyword>
<comment type="subcellular location">
    <subcellularLocation>
        <location evidence="1 12">Cell membrane</location>
        <topology evidence="1 12">Multi-pass membrane protein</topology>
    </subcellularLocation>
</comment>
<dbReference type="GO" id="GO:0005886">
    <property type="term" value="C:plasma membrane"/>
    <property type="evidence" value="ECO:0007669"/>
    <property type="project" value="UniProtKB-SubCell"/>
</dbReference>
<dbReference type="PANTHER" id="PTHR28259:SF1">
    <property type="entry name" value="FLUORIDE EXPORT PROTEIN 1-RELATED"/>
    <property type="match status" value="1"/>
</dbReference>
<comment type="caution">
    <text evidence="13">The sequence shown here is derived from an EMBL/GenBank/DDBJ whole genome shotgun (WGS) entry which is preliminary data.</text>
</comment>
<keyword evidence="9 12" id="KW-0407">Ion channel</keyword>
<dbReference type="InterPro" id="IPR003691">
    <property type="entry name" value="FluC"/>
</dbReference>
<evidence type="ECO:0000256" key="12">
    <source>
        <dbReference type="HAMAP-Rule" id="MF_00454"/>
    </source>
</evidence>
<keyword evidence="8 12" id="KW-0472">Membrane</keyword>
<dbReference type="AlphaFoldDB" id="A0A7X0CGL4"/>
<feature type="transmembrane region" description="Helical" evidence="12">
    <location>
        <begin position="34"/>
        <end position="57"/>
    </location>
</feature>
<keyword evidence="2 12" id="KW-1003">Cell membrane</keyword>
<keyword evidence="7 12" id="KW-0406">Ion transport</keyword>
<dbReference type="GO" id="GO:0046872">
    <property type="term" value="F:metal ion binding"/>
    <property type="evidence" value="ECO:0007669"/>
    <property type="project" value="UniProtKB-KW"/>
</dbReference>
<feature type="transmembrane region" description="Helical" evidence="12">
    <location>
        <begin position="98"/>
        <end position="123"/>
    </location>
</feature>
<evidence type="ECO:0000256" key="9">
    <source>
        <dbReference type="ARBA" id="ARBA00023303"/>
    </source>
</evidence>
<dbReference type="Proteomes" id="UP000540787">
    <property type="component" value="Unassembled WGS sequence"/>
</dbReference>
<dbReference type="EMBL" id="JACHBX010000006">
    <property type="protein sequence ID" value="MBB6136451.1"/>
    <property type="molecule type" value="Genomic_DNA"/>
</dbReference>
<dbReference type="GO" id="GO:0140114">
    <property type="term" value="P:cellular detoxification of fluoride"/>
    <property type="evidence" value="ECO:0007669"/>
    <property type="project" value="UniProtKB-UniRule"/>
</dbReference>
<evidence type="ECO:0000256" key="5">
    <source>
        <dbReference type="ARBA" id="ARBA00022989"/>
    </source>
</evidence>
<dbReference type="Pfam" id="PF02537">
    <property type="entry name" value="CRCB"/>
    <property type="match status" value="1"/>
</dbReference>
<dbReference type="RefSeq" id="WP_370660880.1">
    <property type="nucleotide sequence ID" value="NZ_JACHBX010000006.1"/>
</dbReference>
<evidence type="ECO:0000256" key="11">
    <source>
        <dbReference type="ARBA" id="ARBA00035585"/>
    </source>
</evidence>
<evidence type="ECO:0000256" key="8">
    <source>
        <dbReference type="ARBA" id="ARBA00023136"/>
    </source>
</evidence>
<comment type="function">
    <text evidence="12">Fluoride-specific ion channel. Important for reducing fluoride concentration in the cell, thus reducing its toxicity.</text>
</comment>
<dbReference type="GO" id="GO:0062054">
    <property type="term" value="F:fluoride channel activity"/>
    <property type="evidence" value="ECO:0007669"/>
    <property type="project" value="UniProtKB-UniRule"/>
</dbReference>
<dbReference type="NCBIfam" id="TIGR00494">
    <property type="entry name" value="crcB"/>
    <property type="match status" value="1"/>
</dbReference>
<reference evidence="13 14" key="1">
    <citation type="submission" date="2020-08" db="EMBL/GenBank/DDBJ databases">
        <title>The Agave Microbiome: Exploring the role of microbial communities in plant adaptations to desert environments.</title>
        <authorList>
            <person name="Partida-Martinez L.P."/>
        </authorList>
    </citation>
    <scope>NUCLEOTIDE SEQUENCE [LARGE SCALE GENOMIC DNA]</scope>
    <source>
        <strain evidence="13 14">AT3.2</strain>
    </source>
</reference>
<accession>A0A7X0CGL4</accession>
<comment type="activity regulation">
    <text evidence="12">Na(+) is not transported, but it plays an essential structural role and its presence is essential for fluoride channel function.</text>
</comment>
<evidence type="ECO:0000256" key="1">
    <source>
        <dbReference type="ARBA" id="ARBA00004651"/>
    </source>
</evidence>
<keyword evidence="4 12" id="KW-0812">Transmembrane</keyword>
<feature type="binding site" evidence="12">
    <location>
        <position position="77"/>
    </location>
    <ligand>
        <name>Na(+)</name>
        <dbReference type="ChEBI" id="CHEBI:29101"/>
        <note>structural</note>
    </ligand>
</feature>
<evidence type="ECO:0000256" key="3">
    <source>
        <dbReference type="ARBA" id="ARBA00022519"/>
    </source>
</evidence>
<evidence type="ECO:0000313" key="14">
    <source>
        <dbReference type="Proteomes" id="UP000540787"/>
    </source>
</evidence>
<evidence type="ECO:0000256" key="10">
    <source>
        <dbReference type="ARBA" id="ARBA00035120"/>
    </source>
</evidence>
<proteinExistence type="inferred from homology"/>
<comment type="catalytic activity">
    <reaction evidence="11">
        <text>fluoride(in) = fluoride(out)</text>
        <dbReference type="Rhea" id="RHEA:76159"/>
        <dbReference type="ChEBI" id="CHEBI:17051"/>
    </reaction>
    <physiologicalReaction direction="left-to-right" evidence="11">
        <dbReference type="Rhea" id="RHEA:76160"/>
    </physiologicalReaction>
</comment>
<feature type="transmembrane region" description="Helical" evidence="12">
    <location>
        <begin position="69"/>
        <end position="86"/>
    </location>
</feature>
<evidence type="ECO:0000256" key="2">
    <source>
        <dbReference type="ARBA" id="ARBA00022475"/>
    </source>
</evidence>
<dbReference type="PANTHER" id="PTHR28259">
    <property type="entry name" value="FLUORIDE EXPORT PROTEIN 1-RELATED"/>
    <property type="match status" value="1"/>
</dbReference>
<keyword evidence="5 12" id="KW-1133">Transmembrane helix</keyword>
<feature type="transmembrane region" description="Helical" evidence="12">
    <location>
        <begin position="7"/>
        <end position="28"/>
    </location>
</feature>
<evidence type="ECO:0000256" key="4">
    <source>
        <dbReference type="ARBA" id="ARBA00022692"/>
    </source>
</evidence>
<keyword evidence="6 12" id="KW-0915">Sodium</keyword>
<feature type="binding site" evidence="12">
    <location>
        <position position="80"/>
    </location>
    <ligand>
        <name>Na(+)</name>
        <dbReference type="ChEBI" id="CHEBI:29101"/>
        <note>structural</note>
    </ligand>
</feature>
<keyword evidence="12" id="KW-0813">Transport</keyword>
<organism evidence="13 14">
    <name type="scientific">Massilia aurea</name>
    <dbReference type="NCBI Taxonomy" id="373040"/>
    <lineage>
        <taxon>Bacteria</taxon>
        <taxon>Pseudomonadati</taxon>
        <taxon>Pseudomonadota</taxon>
        <taxon>Betaproteobacteria</taxon>
        <taxon>Burkholderiales</taxon>
        <taxon>Oxalobacteraceae</taxon>
        <taxon>Telluria group</taxon>
        <taxon>Massilia</taxon>
    </lineage>
</organism>
<evidence type="ECO:0000256" key="6">
    <source>
        <dbReference type="ARBA" id="ARBA00023053"/>
    </source>
</evidence>
<protein>
    <recommendedName>
        <fullName evidence="12">Fluoride-specific ion channel FluC</fullName>
    </recommendedName>
</protein>